<comment type="caution">
    <text evidence="1">The sequence shown here is derived from an EMBL/GenBank/DDBJ whole genome shotgun (WGS) entry which is preliminary data.</text>
</comment>
<dbReference type="Proteomes" id="UP000297597">
    <property type="component" value="Unassembled WGS sequence"/>
</dbReference>
<evidence type="ECO:0000313" key="1">
    <source>
        <dbReference type="EMBL" id="TEB09940.1"/>
    </source>
</evidence>
<accession>A0A4Y7RMG5</accession>
<dbReference type="EMBL" id="QFFZ01000035">
    <property type="protein sequence ID" value="TEB09940.1"/>
    <property type="molecule type" value="Genomic_DNA"/>
</dbReference>
<dbReference type="OrthoDB" id="1806963at2"/>
<proteinExistence type="predicted"/>
<name>A0A4Y7RMG5_9FIRM</name>
<gene>
    <name evidence="1" type="ORF">Pmgp_02743</name>
</gene>
<evidence type="ECO:0000313" key="2">
    <source>
        <dbReference type="Proteomes" id="UP000297597"/>
    </source>
</evidence>
<keyword evidence="2" id="KW-1185">Reference proteome</keyword>
<organism evidence="1 2">
    <name type="scientific">Pelotomaculum propionicicum</name>
    <dbReference type="NCBI Taxonomy" id="258475"/>
    <lineage>
        <taxon>Bacteria</taxon>
        <taxon>Bacillati</taxon>
        <taxon>Bacillota</taxon>
        <taxon>Clostridia</taxon>
        <taxon>Eubacteriales</taxon>
        <taxon>Desulfotomaculaceae</taxon>
        <taxon>Pelotomaculum</taxon>
    </lineage>
</organism>
<protein>
    <submittedName>
        <fullName evidence="1">Uncharacterized protein</fullName>
    </submittedName>
</protein>
<dbReference type="AlphaFoldDB" id="A0A4Y7RMG5"/>
<sequence length="142" mass="16127">MKQFLAALDCRSRAVWWHMCCHGHASIGDLARAAGLDSDMEVLLCLRQVINPIATDTFGEPVIEFVSCRVDQDTGEKIYFHWWLKPAFWLQPVKGQPLVDVFETGNELVVIVDLGNKVDSCHPEVTCRNGIVMIRFDHSRSR</sequence>
<reference evidence="1 2" key="1">
    <citation type="journal article" date="2018" name="Environ. Microbiol.">
        <title>Novel energy conservation strategies and behaviour of Pelotomaculum schinkii driving syntrophic propionate catabolism.</title>
        <authorList>
            <person name="Hidalgo-Ahumada C.A.P."/>
            <person name="Nobu M.K."/>
            <person name="Narihiro T."/>
            <person name="Tamaki H."/>
            <person name="Liu W.T."/>
            <person name="Kamagata Y."/>
            <person name="Stams A.J.M."/>
            <person name="Imachi H."/>
            <person name="Sousa D.Z."/>
        </authorList>
    </citation>
    <scope>NUCLEOTIDE SEQUENCE [LARGE SCALE GENOMIC DNA]</scope>
    <source>
        <strain evidence="1 2">MGP</strain>
    </source>
</reference>
<dbReference type="RefSeq" id="WP_134214548.1">
    <property type="nucleotide sequence ID" value="NZ_QFFZ01000035.1"/>
</dbReference>